<feature type="compositionally biased region" description="Polar residues" evidence="1">
    <location>
        <begin position="14"/>
        <end position="24"/>
    </location>
</feature>
<reference evidence="2 3" key="1">
    <citation type="submission" date="2019-04" db="EMBL/GenBank/DDBJ databases">
        <title>Azoarcus rhizosphaerae sp. nov. isolated from rhizosphere of Ficus religiosa.</title>
        <authorList>
            <person name="Lin S.-Y."/>
            <person name="Hameed A."/>
            <person name="Hsu Y.-H."/>
            <person name="Young C.-C."/>
        </authorList>
    </citation>
    <scope>NUCLEOTIDE SEQUENCE [LARGE SCALE GENOMIC DNA]</scope>
    <source>
        <strain evidence="2 3">CC-YHH848</strain>
    </source>
</reference>
<keyword evidence="3" id="KW-1185">Reference proteome</keyword>
<accession>A0A4S4ADX5</accession>
<gene>
    <name evidence="2" type="ORF">E6O51_18485</name>
</gene>
<dbReference type="EMBL" id="SSOD01000018">
    <property type="protein sequence ID" value="THF57285.1"/>
    <property type="molecule type" value="Genomic_DNA"/>
</dbReference>
<evidence type="ECO:0000256" key="1">
    <source>
        <dbReference type="SAM" id="MobiDB-lite"/>
    </source>
</evidence>
<proteinExistence type="predicted"/>
<sequence length="1093" mass="118561">MPGPIIGGHRPQGVQPTQQNQPVGGQNPVGLGGRQLGVAQPGAPRNPVLKALSDIGHAIARVFTPAQPGPGRAQAAEQRAVAKLDGRLGELLGGLSRKQSGEVGVNLYRLERAQAQLAGAGGDGERALGERLGERLGQMSTQELRTLAKALRGDNVAQAQVNLGGHPEAEQLLMRIETAVVRELGDRARTEMTRGTDRVVDQALEALDKGESDGRIAGLMQAAFHPATNELGSLRSSGVSGLDDKEVDREVARTVQDSLSRLPQDKLDRLLQKTPTDELRRLALAGPEGAVAGALDKEIAARTERLTARYEEGCAKFLSHDPAKAVEDPSGPLHDPVNFARSLTDLAEALQLLRDHCKTHNLPLPPRTDELLAKIMGHGEELLRPGNLNLGELSNERLGIFAKSLKLLGIERANGPIQKEIETRLAPQETAYRQSARAMLDGLRSGDPARVLAGLRDMEANFSSLKNLRNDLVRDMVGAPEVARLREKLTGEALAGLSDQELMEVFAALQKPENKALLEGLYVAGEISDRAGQDNYGVQLNVMGAYLEETLGQVATELEKRGVSLPRDDSGRLLLPSSGERPSLGNLTPAARQVFRDLLSVELGEGRDTGRLNRGTVRGELRNTMEGILKQPTTEIVALPGGAVVSEQFYKDAMRCFEFRLPGGESLIDYGDWETLGETERKARIESGFQRLVEFCEGDGDMALLLTRHAHQGLAAGFFGACVQNPDDNPVRLPDGRSGIVDQGWPGHFQYVPMVSFVRDGNGRPQIDFSLVVQGGMLQTMDGGMVWLDPETSRMSYRYRAALGEDGTLSFAGAPSYDLSLNPSRFQKPYAPPTLDDVRDPKKTALRGDVLDFARGIQSGQLVQAQYAMDEFRAQPTLLRALKVVDQHLRPGAPGEVGGLPGTDGIRDTVDQAAALARQALVAAFDDTLTHIDGLIQDNYYNGREHTLSSLPGWPAGFQPPPTYRDLLQSGNQQAIEALHNHIAHPTRAPEMIAFKRALQEFALAPGFEGAEALFERFIKPAPQGGLFDVDATPSDTLNLDNSTRDTIRERLDEIRDTPLAPTLFDDPNRVLCQRVEQDILPAMTAAVNEGRF</sequence>
<dbReference type="RefSeq" id="WP_136386490.1">
    <property type="nucleotide sequence ID" value="NZ_SSOD01000018.1"/>
</dbReference>
<protein>
    <submittedName>
        <fullName evidence="2">Uncharacterized protein</fullName>
    </submittedName>
</protein>
<evidence type="ECO:0000313" key="3">
    <source>
        <dbReference type="Proteomes" id="UP000307956"/>
    </source>
</evidence>
<comment type="caution">
    <text evidence="2">The sequence shown here is derived from an EMBL/GenBank/DDBJ whole genome shotgun (WGS) entry which is preliminary data.</text>
</comment>
<organism evidence="2 3">
    <name type="scientific">Pseudothauera rhizosphaerae</name>
    <dbReference type="NCBI Taxonomy" id="2565932"/>
    <lineage>
        <taxon>Bacteria</taxon>
        <taxon>Pseudomonadati</taxon>
        <taxon>Pseudomonadota</taxon>
        <taxon>Betaproteobacteria</taxon>
        <taxon>Rhodocyclales</taxon>
        <taxon>Zoogloeaceae</taxon>
        <taxon>Pseudothauera</taxon>
    </lineage>
</organism>
<feature type="region of interest" description="Disordered" evidence="1">
    <location>
        <begin position="1"/>
        <end position="45"/>
    </location>
</feature>
<dbReference type="Proteomes" id="UP000307956">
    <property type="component" value="Unassembled WGS sequence"/>
</dbReference>
<evidence type="ECO:0000313" key="2">
    <source>
        <dbReference type="EMBL" id="THF57285.1"/>
    </source>
</evidence>
<dbReference type="AlphaFoldDB" id="A0A4S4ADX5"/>
<name>A0A4S4ADX5_9RHOO</name>